<dbReference type="NCBIfam" id="TIGR02595">
    <property type="entry name" value="PEP_CTERM"/>
    <property type="match status" value="1"/>
</dbReference>
<accession>A0A6V8N509</accession>
<protein>
    <recommendedName>
        <fullName evidence="1">Ice-binding protein C-terminal domain-containing protein</fullName>
    </recommendedName>
</protein>
<dbReference type="RefSeq" id="WP_183359440.1">
    <property type="nucleotide sequence ID" value="NZ_BLXZ01000001.1"/>
</dbReference>
<dbReference type="EMBL" id="BLXZ01000001">
    <property type="protein sequence ID" value="GFO66917.1"/>
    <property type="molecule type" value="Genomic_DNA"/>
</dbReference>
<evidence type="ECO:0000313" key="3">
    <source>
        <dbReference type="Proteomes" id="UP000587586"/>
    </source>
</evidence>
<gene>
    <name evidence="2" type="ORF">GMLC_04960</name>
</gene>
<dbReference type="PROSITE" id="PS51257">
    <property type="entry name" value="PROKAR_LIPOPROTEIN"/>
    <property type="match status" value="1"/>
</dbReference>
<evidence type="ECO:0000259" key="1">
    <source>
        <dbReference type="Pfam" id="PF07589"/>
    </source>
</evidence>
<evidence type="ECO:0000313" key="2">
    <source>
        <dbReference type="EMBL" id="GFO66917.1"/>
    </source>
</evidence>
<dbReference type="Proteomes" id="UP000587586">
    <property type="component" value="Unassembled WGS sequence"/>
</dbReference>
<feature type="domain" description="Ice-binding protein C-terminal" evidence="1">
    <location>
        <begin position="178"/>
        <end position="201"/>
    </location>
</feature>
<comment type="caution">
    <text evidence="2">The sequence shown here is derived from an EMBL/GenBank/DDBJ whole genome shotgun (WGS) entry which is preliminary data.</text>
</comment>
<keyword evidence="3" id="KW-1185">Reference proteome</keyword>
<reference evidence="3" key="1">
    <citation type="submission" date="2020-06" db="EMBL/GenBank/DDBJ databases">
        <title>Draft genomic sequecing of Geomonas sp. Red745.</title>
        <authorList>
            <person name="Itoh H."/>
            <person name="Xu Z.X."/>
            <person name="Ushijima N."/>
            <person name="Masuda Y."/>
            <person name="Shiratori Y."/>
            <person name="Senoo K."/>
        </authorList>
    </citation>
    <scope>NUCLEOTIDE SEQUENCE [LARGE SCALE GENOMIC DNA]</scope>
    <source>
        <strain evidence="3">Red745</strain>
    </source>
</reference>
<dbReference type="AlphaFoldDB" id="A0A6V8N509"/>
<dbReference type="InterPro" id="IPR013424">
    <property type="entry name" value="Ice-binding_C"/>
</dbReference>
<dbReference type="Pfam" id="PF07589">
    <property type="entry name" value="PEP-CTERM"/>
    <property type="match status" value="1"/>
</dbReference>
<sequence length="203" mass="21426">MRRGLERALSSCSAASRGWTILILAVLVLACATPARATLIGSPVSHPDLTISYLEVTPSAGTISAASSSLNPYLDLWLNPLVDVFLTGSYLLSYNEISHSGHLTIQGTIDDTQENFLISGAIIQFGSSGDGKAYDFLVQLDAIDPVLSACGFGGVGSVIYTDLLHNGDIWQSDTVPAAVPEPGTVMLVASGMTLAALWRRRES</sequence>
<proteinExistence type="predicted"/>
<name>A0A6V8N509_9BACT</name>
<organism evidence="2 3">
    <name type="scientific">Geomonas limicola</name>
    <dbReference type="NCBI Taxonomy" id="2740186"/>
    <lineage>
        <taxon>Bacteria</taxon>
        <taxon>Pseudomonadati</taxon>
        <taxon>Thermodesulfobacteriota</taxon>
        <taxon>Desulfuromonadia</taxon>
        <taxon>Geobacterales</taxon>
        <taxon>Geobacteraceae</taxon>
        <taxon>Geomonas</taxon>
    </lineage>
</organism>